<feature type="coiled-coil region" evidence="1">
    <location>
        <begin position="125"/>
        <end position="173"/>
    </location>
</feature>
<evidence type="ECO:0000256" key="1">
    <source>
        <dbReference type="SAM" id="Coils"/>
    </source>
</evidence>
<evidence type="ECO:0000313" key="4">
    <source>
        <dbReference type="Proteomes" id="UP000603453"/>
    </source>
</evidence>
<dbReference type="EMBL" id="JAEPRD010000024">
    <property type="protein sequence ID" value="KAG2207536.1"/>
    <property type="molecule type" value="Genomic_DNA"/>
</dbReference>
<feature type="compositionally biased region" description="Low complexity" evidence="2">
    <location>
        <begin position="103"/>
        <end position="119"/>
    </location>
</feature>
<sequence>MDQHVTTAEVPYYTSTQTVIPTPSSSSNLLFQPQEPQYHVQGYPQPQQQQQHQQQQTQYVMAPYNAMETQPMMNTGQYQSIDFFYETPQPDYTNTSAPNYQIPTSTRPTERSTSTTQSSVDEDYVQNLANELQHTKQLLSQYQLRTEQLMSLVEKQTLKINELREQLAENKKG</sequence>
<evidence type="ECO:0000256" key="2">
    <source>
        <dbReference type="SAM" id="MobiDB-lite"/>
    </source>
</evidence>
<gene>
    <name evidence="3" type="ORF">INT47_004286</name>
</gene>
<comment type="caution">
    <text evidence="3">The sequence shown here is derived from an EMBL/GenBank/DDBJ whole genome shotgun (WGS) entry which is preliminary data.</text>
</comment>
<feature type="compositionally biased region" description="Polar residues" evidence="2">
    <location>
        <begin position="90"/>
        <end position="102"/>
    </location>
</feature>
<reference evidence="3" key="1">
    <citation type="submission" date="2020-12" db="EMBL/GenBank/DDBJ databases">
        <title>Metabolic potential, ecology and presence of endohyphal bacteria is reflected in genomic diversity of Mucoromycotina.</title>
        <authorList>
            <person name="Muszewska A."/>
            <person name="Okrasinska A."/>
            <person name="Steczkiewicz K."/>
            <person name="Drgas O."/>
            <person name="Orlowska M."/>
            <person name="Perlinska-Lenart U."/>
            <person name="Aleksandrzak-Piekarczyk T."/>
            <person name="Szatraj K."/>
            <person name="Zielenkiewicz U."/>
            <person name="Pilsyk S."/>
            <person name="Malc E."/>
            <person name="Mieczkowski P."/>
            <person name="Kruszewska J.S."/>
            <person name="Biernat P."/>
            <person name="Pawlowska J."/>
        </authorList>
    </citation>
    <scope>NUCLEOTIDE SEQUENCE</scope>
    <source>
        <strain evidence="3">WA0000017839</strain>
    </source>
</reference>
<accession>A0A8H7RAF7</accession>
<dbReference type="OrthoDB" id="2285273at2759"/>
<keyword evidence="4" id="KW-1185">Reference proteome</keyword>
<keyword evidence="1" id="KW-0175">Coiled coil</keyword>
<dbReference type="Proteomes" id="UP000603453">
    <property type="component" value="Unassembled WGS sequence"/>
</dbReference>
<proteinExistence type="predicted"/>
<organism evidence="3 4">
    <name type="scientific">Mucor saturninus</name>
    <dbReference type="NCBI Taxonomy" id="64648"/>
    <lineage>
        <taxon>Eukaryota</taxon>
        <taxon>Fungi</taxon>
        <taxon>Fungi incertae sedis</taxon>
        <taxon>Mucoromycota</taxon>
        <taxon>Mucoromycotina</taxon>
        <taxon>Mucoromycetes</taxon>
        <taxon>Mucorales</taxon>
        <taxon>Mucorineae</taxon>
        <taxon>Mucoraceae</taxon>
        <taxon>Mucor</taxon>
    </lineage>
</organism>
<protein>
    <submittedName>
        <fullName evidence="3">Uncharacterized protein</fullName>
    </submittedName>
</protein>
<evidence type="ECO:0000313" key="3">
    <source>
        <dbReference type="EMBL" id="KAG2207536.1"/>
    </source>
</evidence>
<name>A0A8H7RAF7_9FUNG</name>
<dbReference type="AlphaFoldDB" id="A0A8H7RAF7"/>
<feature type="region of interest" description="Disordered" evidence="2">
    <location>
        <begin position="89"/>
        <end position="119"/>
    </location>
</feature>